<dbReference type="Proteomes" id="UP000593564">
    <property type="component" value="Unassembled WGS sequence"/>
</dbReference>
<feature type="domain" description="DUF4378" evidence="2">
    <location>
        <begin position="188"/>
        <end position="339"/>
    </location>
</feature>
<dbReference type="PANTHER" id="PTHR46836:SF7">
    <property type="entry name" value="PHOSPHATIDYLINOSITOL N-ACETYGLUCOSAMINLYTRANSFERASE SUBUNIT P-LIKE PROTEIN"/>
    <property type="match status" value="1"/>
</dbReference>
<keyword evidence="4" id="KW-1185">Reference proteome</keyword>
<organism evidence="3 4">
    <name type="scientific">Camellia sinensis</name>
    <name type="common">Tea plant</name>
    <name type="synonym">Thea sinensis</name>
    <dbReference type="NCBI Taxonomy" id="4442"/>
    <lineage>
        <taxon>Eukaryota</taxon>
        <taxon>Viridiplantae</taxon>
        <taxon>Streptophyta</taxon>
        <taxon>Embryophyta</taxon>
        <taxon>Tracheophyta</taxon>
        <taxon>Spermatophyta</taxon>
        <taxon>Magnoliopsida</taxon>
        <taxon>eudicotyledons</taxon>
        <taxon>Gunneridae</taxon>
        <taxon>Pentapetalae</taxon>
        <taxon>asterids</taxon>
        <taxon>Ericales</taxon>
        <taxon>Theaceae</taxon>
        <taxon>Camellia</taxon>
    </lineage>
</organism>
<feature type="region of interest" description="Disordered" evidence="1">
    <location>
        <begin position="84"/>
        <end position="110"/>
    </location>
</feature>
<dbReference type="EMBL" id="JACBKZ010000006">
    <property type="protein sequence ID" value="KAF5948017.1"/>
    <property type="molecule type" value="Genomic_DNA"/>
</dbReference>
<sequence length="346" mass="39184">MVQDRLKIPKSSSSSVDSSRTYSEVVVVAETENAGTVFWNPEKEQSEPVVCILFGKDGHSSHDFDTSVGQESLTTSQAEVLICSSSPRNDPESPMSFREGRSPSPNSVLEPPLSEEILSGSECFQGVGADFHDFRMQLQLLKSESEETNSEGPGMVVSSDEDGGDGSVDLSEENRKLVGLFRVEESRDFSYLVDVLDKAGIHGSIMQFDFKKWYSPEYPMSPLVFEMLEKKYGDQTSWEKSERRLLFDRVNLGLKQILMPFMDVLTWDKPLRKMFNLSQSREVIEEELWRFLGSQEKEASKDLSEKALGTEVRWFELRDDIDSIVSEIERFLFVELVAELGSIDSF</sequence>
<reference evidence="3 4" key="2">
    <citation type="submission" date="2020-07" db="EMBL/GenBank/DDBJ databases">
        <title>Genome assembly of wild tea tree DASZ reveals pedigree and selection history of tea varieties.</title>
        <authorList>
            <person name="Zhang W."/>
        </authorList>
    </citation>
    <scope>NUCLEOTIDE SEQUENCE [LARGE SCALE GENOMIC DNA]</scope>
    <source>
        <strain evidence="4">cv. G240</strain>
        <tissue evidence="3">Leaf</tissue>
    </source>
</reference>
<name>A0A7J7H632_CAMSI</name>
<dbReference type="AlphaFoldDB" id="A0A7J7H632"/>
<dbReference type="PANTHER" id="PTHR46836">
    <property type="entry name" value="AFADIN"/>
    <property type="match status" value="1"/>
</dbReference>
<gene>
    <name evidence="3" type="ORF">HYC85_013974</name>
</gene>
<evidence type="ECO:0000259" key="2">
    <source>
        <dbReference type="Pfam" id="PF14309"/>
    </source>
</evidence>
<comment type="caution">
    <text evidence="3">The sequence shown here is derived from an EMBL/GenBank/DDBJ whole genome shotgun (WGS) entry which is preliminary data.</text>
</comment>
<accession>A0A7J7H632</accession>
<feature type="region of interest" description="Disordered" evidence="1">
    <location>
        <begin position="144"/>
        <end position="170"/>
    </location>
</feature>
<reference evidence="4" key="1">
    <citation type="journal article" date="2020" name="Nat. Commun.">
        <title>Genome assembly of wild tea tree DASZ reveals pedigree and selection history of tea varieties.</title>
        <authorList>
            <person name="Zhang W."/>
            <person name="Zhang Y."/>
            <person name="Qiu H."/>
            <person name="Guo Y."/>
            <person name="Wan H."/>
            <person name="Zhang X."/>
            <person name="Scossa F."/>
            <person name="Alseekh S."/>
            <person name="Zhang Q."/>
            <person name="Wang P."/>
            <person name="Xu L."/>
            <person name="Schmidt M.H."/>
            <person name="Jia X."/>
            <person name="Li D."/>
            <person name="Zhu A."/>
            <person name="Guo F."/>
            <person name="Chen W."/>
            <person name="Ni D."/>
            <person name="Usadel B."/>
            <person name="Fernie A.R."/>
            <person name="Wen W."/>
        </authorList>
    </citation>
    <scope>NUCLEOTIDE SEQUENCE [LARGE SCALE GENOMIC DNA]</scope>
    <source>
        <strain evidence="4">cv. G240</strain>
    </source>
</reference>
<feature type="compositionally biased region" description="Low complexity" evidence="1">
    <location>
        <begin position="11"/>
        <end position="22"/>
    </location>
</feature>
<evidence type="ECO:0000256" key="1">
    <source>
        <dbReference type="SAM" id="MobiDB-lite"/>
    </source>
</evidence>
<proteinExistence type="predicted"/>
<evidence type="ECO:0000313" key="4">
    <source>
        <dbReference type="Proteomes" id="UP000593564"/>
    </source>
</evidence>
<evidence type="ECO:0000313" key="3">
    <source>
        <dbReference type="EMBL" id="KAF5948017.1"/>
    </source>
</evidence>
<dbReference type="Pfam" id="PF14309">
    <property type="entry name" value="DUF4378"/>
    <property type="match status" value="1"/>
</dbReference>
<protein>
    <recommendedName>
        <fullName evidence="2">DUF4378 domain-containing protein</fullName>
    </recommendedName>
</protein>
<dbReference type="InterPro" id="IPR025486">
    <property type="entry name" value="DUF4378"/>
</dbReference>
<feature type="region of interest" description="Disordered" evidence="1">
    <location>
        <begin position="1"/>
        <end position="22"/>
    </location>
</feature>